<keyword evidence="3 13" id="KW-0963">Cytoplasm</keyword>
<evidence type="ECO:0000256" key="11">
    <source>
        <dbReference type="ARBA" id="ARBA00080698"/>
    </source>
</evidence>
<dbReference type="AlphaFoldDB" id="E1QKC9"/>
<dbReference type="Gene3D" id="3.80.30.20">
    <property type="entry name" value="tm_1862 like domain"/>
    <property type="match status" value="1"/>
</dbReference>
<dbReference type="SFLD" id="SFLDS00029">
    <property type="entry name" value="Radical_SAM"/>
    <property type="match status" value="1"/>
</dbReference>
<dbReference type="PROSITE" id="PS51918">
    <property type="entry name" value="RADICAL_SAM"/>
    <property type="match status" value="1"/>
</dbReference>
<evidence type="ECO:0000256" key="4">
    <source>
        <dbReference type="ARBA" id="ARBA00022679"/>
    </source>
</evidence>
<dbReference type="eggNOG" id="COG0621">
    <property type="taxonomic scope" value="Bacteria"/>
</dbReference>
<evidence type="ECO:0000256" key="9">
    <source>
        <dbReference type="ARBA" id="ARBA00033765"/>
    </source>
</evidence>
<dbReference type="InterPro" id="IPR013848">
    <property type="entry name" value="Methylthiotransferase_N"/>
</dbReference>
<keyword evidence="2 13" id="KW-0004">4Fe-4S</keyword>
<dbReference type="PANTHER" id="PTHR43020:SF2">
    <property type="entry name" value="MITOCHONDRIAL TRNA METHYLTHIOTRANSFERASE CDK5RAP1"/>
    <property type="match status" value="1"/>
</dbReference>
<comment type="subunit">
    <text evidence="13">Monomer.</text>
</comment>
<dbReference type="RefSeq" id="WP_013259461.1">
    <property type="nucleotide sequence ID" value="NC_014365.1"/>
</dbReference>
<feature type="binding site" evidence="13">
    <location>
        <position position="163"/>
    </location>
    <ligand>
        <name>[4Fe-4S] cluster</name>
        <dbReference type="ChEBI" id="CHEBI:49883"/>
        <label>2</label>
        <note>4Fe-4S-S-AdoMet</note>
    </ligand>
</feature>
<feature type="domain" description="MTTase N-terminal" evidence="15">
    <location>
        <begin position="8"/>
        <end position="123"/>
    </location>
</feature>
<sequence>MHSADQRLKAHIATFGCQMNEYDSARMARMLGQMGYIAEADPQKADLVIFNTCSVRDKAEQKLYSALGPLVKIKRQRDLIIGVTGCVAQQEGRRLLRRVAHLDFVLGTAQIDKLPELVHDAAKGLRRAELSLKRASEPAPIVLPPQVGLSANVTVMRGCDNFCSYCVVPYVRGREQSRPADQVLEEIAALVAAGAREVVLLGQNVDSYRDPGRGIGFAELLRLAAGVEGLWRVRFLTSHPKDLSPELIETLAAEPKVMEQMHLPIQSGDDSVLAAMNRGYTTGQYLAKVEALRRAAPEVTLGGDIIVGFPGESADAFARTLELVERVGYDTLFCFIYSDRPFTKASRMTGKIDQDVKASRVNQLLELHRRLGRERNRARVGTIREVLVEGPAKKGQGMLAGRDRGGLAVNFAGEAALVGTIQRVLVTQGLTNSLIGRLAGQPEGGNR</sequence>
<dbReference type="SUPFAM" id="SSF102114">
    <property type="entry name" value="Radical SAM enzymes"/>
    <property type="match status" value="1"/>
</dbReference>
<dbReference type="KEGG" id="dbr:Deba_2668"/>
<keyword evidence="18" id="KW-1185">Reference proteome</keyword>
<dbReference type="PANTHER" id="PTHR43020">
    <property type="entry name" value="CDK5 REGULATORY SUBUNIT-ASSOCIATED PROTEIN 1"/>
    <property type="match status" value="1"/>
</dbReference>
<dbReference type="InterPro" id="IPR006463">
    <property type="entry name" value="MiaB_methiolase"/>
</dbReference>
<evidence type="ECO:0000256" key="1">
    <source>
        <dbReference type="ARBA" id="ARBA00003234"/>
    </source>
</evidence>
<dbReference type="SFLD" id="SFLDG01061">
    <property type="entry name" value="methylthiotransferase"/>
    <property type="match status" value="1"/>
</dbReference>
<organism evidence="17 18">
    <name type="scientific">Desulfarculus baarsii (strain ATCC 33931 / DSM 2075 / LMG 7858 / VKM B-1802 / 2st14)</name>
    <dbReference type="NCBI Taxonomy" id="644282"/>
    <lineage>
        <taxon>Bacteria</taxon>
        <taxon>Pseudomonadati</taxon>
        <taxon>Thermodesulfobacteriota</taxon>
        <taxon>Desulfarculia</taxon>
        <taxon>Desulfarculales</taxon>
        <taxon>Desulfarculaceae</taxon>
        <taxon>Desulfarculus</taxon>
    </lineage>
</organism>
<feature type="binding site" evidence="13">
    <location>
        <position position="166"/>
    </location>
    <ligand>
        <name>[4Fe-4S] cluster</name>
        <dbReference type="ChEBI" id="CHEBI:49883"/>
        <label>2</label>
        <note>4Fe-4S-S-AdoMet</note>
    </ligand>
</feature>
<dbReference type="InterPro" id="IPR007197">
    <property type="entry name" value="rSAM"/>
</dbReference>
<feature type="binding site" evidence="13">
    <location>
        <position position="86"/>
    </location>
    <ligand>
        <name>[4Fe-4S] cluster</name>
        <dbReference type="ChEBI" id="CHEBI:49883"/>
        <label>1</label>
    </ligand>
</feature>
<comment type="catalytic activity">
    <reaction evidence="13">
        <text>N(6)-dimethylallyladenosine(37) in tRNA + (sulfur carrier)-SH + AH2 + 2 S-adenosyl-L-methionine = 2-methylsulfanyl-N(6)-dimethylallyladenosine(37) in tRNA + (sulfur carrier)-H + 5'-deoxyadenosine + L-methionine + A + S-adenosyl-L-homocysteine + 2 H(+)</text>
        <dbReference type="Rhea" id="RHEA:37067"/>
        <dbReference type="Rhea" id="RHEA-COMP:10375"/>
        <dbReference type="Rhea" id="RHEA-COMP:10376"/>
        <dbReference type="Rhea" id="RHEA-COMP:14737"/>
        <dbReference type="Rhea" id="RHEA-COMP:14739"/>
        <dbReference type="ChEBI" id="CHEBI:13193"/>
        <dbReference type="ChEBI" id="CHEBI:15378"/>
        <dbReference type="ChEBI" id="CHEBI:17319"/>
        <dbReference type="ChEBI" id="CHEBI:17499"/>
        <dbReference type="ChEBI" id="CHEBI:29917"/>
        <dbReference type="ChEBI" id="CHEBI:57844"/>
        <dbReference type="ChEBI" id="CHEBI:57856"/>
        <dbReference type="ChEBI" id="CHEBI:59789"/>
        <dbReference type="ChEBI" id="CHEBI:64428"/>
        <dbReference type="ChEBI" id="CHEBI:74415"/>
        <dbReference type="ChEBI" id="CHEBI:74417"/>
        <dbReference type="EC" id="2.8.4.3"/>
    </reaction>
</comment>
<evidence type="ECO:0000256" key="7">
    <source>
        <dbReference type="ARBA" id="ARBA00023004"/>
    </source>
</evidence>
<gene>
    <name evidence="13" type="primary">miaB</name>
    <name evidence="17" type="ordered locus">Deba_2668</name>
</gene>
<proteinExistence type="inferred from homology"/>
<evidence type="ECO:0000259" key="14">
    <source>
        <dbReference type="PROSITE" id="PS50926"/>
    </source>
</evidence>
<keyword evidence="6 13" id="KW-0479">Metal-binding</keyword>
<dbReference type="InterPro" id="IPR002792">
    <property type="entry name" value="TRAM_dom"/>
</dbReference>
<evidence type="ECO:0000256" key="6">
    <source>
        <dbReference type="ARBA" id="ARBA00022723"/>
    </source>
</evidence>
<dbReference type="InterPro" id="IPR038135">
    <property type="entry name" value="Methylthiotransferase_N_sf"/>
</dbReference>
<dbReference type="PROSITE" id="PS50926">
    <property type="entry name" value="TRAM"/>
    <property type="match status" value="1"/>
</dbReference>
<comment type="subcellular location">
    <subcellularLocation>
        <location evidence="13">Cytoplasm</location>
    </subcellularLocation>
</comment>
<dbReference type="Pfam" id="PF01938">
    <property type="entry name" value="TRAM"/>
    <property type="match status" value="1"/>
</dbReference>
<dbReference type="Pfam" id="PF00919">
    <property type="entry name" value="UPF0004"/>
    <property type="match status" value="1"/>
</dbReference>
<dbReference type="GO" id="GO:0035597">
    <property type="term" value="F:tRNA-2-methylthio-N(6)-dimethylallyladenosine(37) synthase activity"/>
    <property type="evidence" value="ECO:0007669"/>
    <property type="project" value="UniProtKB-EC"/>
</dbReference>
<dbReference type="STRING" id="644282.Deba_2668"/>
<evidence type="ECO:0000256" key="2">
    <source>
        <dbReference type="ARBA" id="ARBA00022485"/>
    </source>
</evidence>
<name>E1QKC9_DESB2</name>
<comment type="function">
    <text evidence="1 13">Catalyzes the methylthiolation of N6-(dimethylallyl)adenosine (i(6)A), leading to the formation of 2-methylthio-N6-(dimethylallyl)adenosine (ms(2)i(6)A) at position 37 in tRNAs that read codons beginning with uridine.</text>
</comment>
<reference evidence="17 18" key="1">
    <citation type="journal article" date="2010" name="Stand. Genomic Sci.">
        <title>Complete genome sequence of Desulfarculus baarsii type strain (2st14).</title>
        <authorList>
            <person name="Sun H."/>
            <person name="Spring S."/>
            <person name="Lapidus A."/>
            <person name="Davenport K."/>
            <person name="Del Rio T.G."/>
            <person name="Tice H."/>
            <person name="Nolan M."/>
            <person name="Copeland A."/>
            <person name="Cheng J.F."/>
            <person name="Lucas S."/>
            <person name="Tapia R."/>
            <person name="Goodwin L."/>
            <person name="Pitluck S."/>
            <person name="Ivanova N."/>
            <person name="Pagani I."/>
            <person name="Mavromatis K."/>
            <person name="Ovchinnikova G."/>
            <person name="Pati A."/>
            <person name="Chen A."/>
            <person name="Palaniappan K."/>
            <person name="Hauser L."/>
            <person name="Chang Y.J."/>
            <person name="Jeffries C.D."/>
            <person name="Detter J.C."/>
            <person name="Han C."/>
            <person name="Rohde M."/>
            <person name="Brambilla E."/>
            <person name="Goker M."/>
            <person name="Woyke T."/>
            <person name="Bristow J."/>
            <person name="Eisen J.A."/>
            <person name="Markowitz V."/>
            <person name="Hugenholtz P."/>
            <person name="Kyrpides N.C."/>
            <person name="Klenk H.P."/>
            <person name="Land M."/>
        </authorList>
    </citation>
    <scope>NUCLEOTIDE SEQUENCE [LARGE SCALE GENOMIC DNA]</scope>
    <source>
        <strain evidence="18">ATCC 33931 / DSM 2075 / LMG 7858 / VKM B-1802 / 2st14</strain>
    </source>
</reference>
<evidence type="ECO:0000313" key="18">
    <source>
        <dbReference type="Proteomes" id="UP000009047"/>
    </source>
</evidence>
<comment type="similarity">
    <text evidence="13">Belongs to the methylthiotransferase family. MiaB subfamily.</text>
</comment>
<dbReference type="PROSITE" id="PS51449">
    <property type="entry name" value="MTTASE_N"/>
    <property type="match status" value="1"/>
</dbReference>
<dbReference type="InterPro" id="IPR006638">
    <property type="entry name" value="Elp3/MiaA/NifB-like_rSAM"/>
</dbReference>
<dbReference type="SFLD" id="SFLDG01082">
    <property type="entry name" value="B12-binding_domain_containing"/>
    <property type="match status" value="1"/>
</dbReference>
<dbReference type="FunFam" id="3.40.50.12160:FF:000003">
    <property type="entry name" value="CDK5 regulatory subunit-associated protein 1"/>
    <property type="match status" value="1"/>
</dbReference>
<dbReference type="EMBL" id="CP002085">
    <property type="protein sequence ID" value="ADK86022.1"/>
    <property type="molecule type" value="Genomic_DNA"/>
</dbReference>
<evidence type="ECO:0000259" key="16">
    <source>
        <dbReference type="PROSITE" id="PS51918"/>
    </source>
</evidence>
<dbReference type="InterPro" id="IPR020612">
    <property type="entry name" value="Methylthiotransferase_CS"/>
</dbReference>
<dbReference type="EC" id="2.8.4.3" evidence="9 13"/>
<comment type="cofactor">
    <cofactor evidence="13">
        <name>[4Fe-4S] cluster</name>
        <dbReference type="ChEBI" id="CHEBI:49883"/>
    </cofactor>
    <text evidence="13">Binds 2 [4Fe-4S] clusters. One cluster is coordinated with 3 cysteines and an exchangeable S-adenosyl-L-methionine.</text>
</comment>
<keyword evidence="8 13" id="KW-0411">Iron-sulfur</keyword>
<evidence type="ECO:0000256" key="8">
    <source>
        <dbReference type="ARBA" id="ARBA00023014"/>
    </source>
</evidence>
<dbReference type="GO" id="GO:0046872">
    <property type="term" value="F:metal ion binding"/>
    <property type="evidence" value="ECO:0007669"/>
    <property type="project" value="UniProtKB-KW"/>
</dbReference>
<dbReference type="SFLD" id="SFLDF00273">
    <property type="entry name" value="(dimethylallyl)adenosine_tRNA"/>
    <property type="match status" value="1"/>
</dbReference>
<feature type="domain" description="Radical SAM core" evidence="16">
    <location>
        <begin position="145"/>
        <end position="374"/>
    </location>
</feature>
<accession>E1QKC9</accession>
<dbReference type="OrthoDB" id="9805215at2"/>
<dbReference type="HAMAP" id="MF_01864">
    <property type="entry name" value="tRNA_metthiotr_MiaB"/>
    <property type="match status" value="1"/>
</dbReference>
<dbReference type="SMART" id="SM00729">
    <property type="entry name" value="Elp3"/>
    <property type="match status" value="1"/>
</dbReference>
<dbReference type="GO" id="GO:0005829">
    <property type="term" value="C:cytosol"/>
    <property type="evidence" value="ECO:0007669"/>
    <property type="project" value="TreeGrafter"/>
</dbReference>
<evidence type="ECO:0000256" key="3">
    <source>
        <dbReference type="ARBA" id="ARBA00022490"/>
    </source>
</evidence>
<evidence type="ECO:0000256" key="12">
    <source>
        <dbReference type="ARBA" id="ARBA00081141"/>
    </source>
</evidence>
<dbReference type="NCBIfam" id="TIGR00089">
    <property type="entry name" value="MiaB/RimO family radical SAM methylthiotransferase"/>
    <property type="match status" value="1"/>
</dbReference>
<dbReference type="FunFam" id="3.80.30.20:FF:000001">
    <property type="entry name" value="tRNA-2-methylthio-N(6)-dimethylallyladenosine synthase 2"/>
    <property type="match status" value="1"/>
</dbReference>
<dbReference type="NCBIfam" id="TIGR01574">
    <property type="entry name" value="miaB-methiolase"/>
    <property type="match status" value="1"/>
</dbReference>
<dbReference type="GO" id="GO:0051539">
    <property type="term" value="F:4 iron, 4 sulfur cluster binding"/>
    <property type="evidence" value="ECO:0007669"/>
    <property type="project" value="UniProtKB-UniRule"/>
</dbReference>
<keyword evidence="7 13" id="KW-0408">Iron</keyword>
<feature type="binding site" evidence="13">
    <location>
        <position position="159"/>
    </location>
    <ligand>
        <name>[4Fe-4S] cluster</name>
        <dbReference type="ChEBI" id="CHEBI:49883"/>
        <label>2</label>
        <note>4Fe-4S-S-AdoMet</note>
    </ligand>
</feature>
<dbReference type="HOGENOM" id="CLU_018697_2_0_7"/>
<dbReference type="InterPro" id="IPR005839">
    <property type="entry name" value="Methylthiotransferase"/>
</dbReference>
<dbReference type="Gene3D" id="3.40.50.12160">
    <property type="entry name" value="Methylthiotransferase, N-terminal domain"/>
    <property type="match status" value="1"/>
</dbReference>
<keyword evidence="13" id="KW-0819">tRNA processing</keyword>
<dbReference type="InterPro" id="IPR023404">
    <property type="entry name" value="rSAM_horseshoe"/>
</dbReference>
<dbReference type="Proteomes" id="UP000009047">
    <property type="component" value="Chromosome"/>
</dbReference>
<dbReference type="Pfam" id="PF04055">
    <property type="entry name" value="Radical_SAM"/>
    <property type="match status" value="1"/>
</dbReference>
<evidence type="ECO:0000256" key="10">
    <source>
        <dbReference type="ARBA" id="ARBA00068570"/>
    </source>
</evidence>
<keyword evidence="4 13" id="KW-0808">Transferase</keyword>
<evidence type="ECO:0000256" key="13">
    <source>
        <dbReference type="HAMAP-Rule" id="MF_01864"/>
    </source>
</evidence>
<dbReference type="InterPro" id="IPR058240">
    <property type="entry name" value="rSAM_sf"/>
</dbReference>
<dbReference type="CDD" id="cd01335">
    <property type="entry name" value="Radical_SAM"/>
    <property type="match status" value="1"/>
</dbReference>
<evidence type="ECO:0000313" key="17">
    <source>
        <dbReference type="EMBL" id="ADK86022.1"/>
    </source>
</evidence>
<protein>
    <recommendedName>
        <fullName evidence="10 13">tRNA-2-methylthio-N(6)-dimethylallyladenosine synthase</fullName>
        <ecNumber evidence="9 13">2.8.4.3</ecNumber>
    </recommendedName>
    <alternativeName>
        <fullName evidence="12 13">(Dimethylallyl)adenosine tRNA methylthiotransferase MiaB</fullName>
    </alternativeName>
    <alternativeName>
        <fullName evidence="11 13">tRNA-i(6)A37 methylthiotransferase</fullName>
    </alternativeName>
</protein>
<keyword evidence="5 13" id="KW-0949">S-adenosyl-L-methionine</keyword>
<feature type="binding site" evidence="13">
    <location>
        <position position="17"/>
    </location>
    <ligand>
        <name>[4Fe-4S] cluster</name>
        <dbReference type="ChEBI" id="CHEBI:49883"/>
        <label>1</label>
    </ligand>
</feature>
<evidence type="ECO:0000259" key="15">
    <source>
        <dbReference type="PROSITE" id="PS51449"/>
    </source>
</evidence>
<evidence type="ECO:0000256" key="5">
    <source>
        <dbReference type="ARBA" id="ARBA00022691"/>
    </source>
</evidence>
<dbReference type="PROSITE" id="PS01278">
    <property type="entry name" value="MTTASE_RADICAL"/>
    <property type="match status" value="1"/>
</dbReference>
<feature type="domain" description="TRAM" evidence="14">
    <location>
        <begin position="377"/>
        <end position="440"/>
    </location>
</feature>
<feature type="binding site" evidence="13">
    <location>
        <position position="53"/>
    </location>
    <ligand>
        <name>[4Fe-4S] cluster</name>
        <dbReference type="ChEBI" id="CHEBI:49883"/>
        <label>1</label>
    </ligand>
</feature>